<dbReference type="PATRIC" id="fig|1208365.4.peg.1303"/>
<gene>
    <name evidence="1" type="ORF">B273_0714</name>
</gene>
<accession>K6GG00</accession>
<dbReference type="EMBL" id="AMWX01000012">
    <property type="protein sequence ID" value="EKO35965.1"/>
    <property type="molecule type" value="Genomic_DNA"/>
</dbReference>
<name>K6GG00_9GAMM</name>
<evidence type="ECO:0000313" key="1">
    <source>
        <dbReference type="EMBL" id="EKO35965.1"/>
    </source>
</evidence>
<evidence type="ECO:0000313" key="2">
    <source>
        <dbReference type="Proteomes" id="UP000010310"/>
    </source>
</evidence>
<proteinExistence type="predicted"/>
<comment type="caution">
    <text evidence="1">The sequence shown here is derived from an EMBL/GenBank/DDBJ whole genome shotgun (WGS) entry which is preliminary data.</text>
</comment>
<dbReference type="AlphaFoldDB" id="K6GG00"/>
<dbReference type="STRING" id="1208365.B273_0714"/>
<dbReference type="Proteomes" id="UP000010310">
    <property type="component" value="Unassembled WGS sequence"/>
</dbReference>
<reference evidence="1 2" key="1">
    <citation type="submission" date="2012-09" db="EMBL/GenBank/DDBJ databases">
        <authorList>
            <person name="Dupont C.L."/>
            <person name="Rusch D.B."/>
            <person name="Lombardo M.-J."/>
            <person name="Novotny M."/>
            <person name="Yee-Greenbaum J."/>
            <person name="Laskin R."/>
        </authorList>
    </citation>
    <scope>NUCLEOTIDE SEQUENCE [LARGE SCALE GENOMIC DNA]</scope>
    <source>
        <strain evidence="1">SAR86E</strain>
    </source>
</reference>
<keyword evidence="2" id="KW-1185">Reference proteome</keyword>
<organism evidence="1 2">
    <name type="scientific">SAR86 cluster bacterium SAR86E</name>
    <dbReference type="NCBI Taxonomy" id="1208365"/>
    <lineage>
        <taxon>Bacteria</taxon>
        <taxon>Pseudomonadati</taxon>
        <taxon>Pseudomonadota</taxon>
        <taxon>Gammaproteobacteria</taxon>
        <taxon>SAR86 cluster</taxon>
    </lineage>
</organism>
<protein>
    <submittedName>
        <fullName evidence="1">Uncharacterized protein</fullName>
    </submittedName>
</protein>
<sequence length="57" mass="6897">MKDTIKEFFKKILEEKRNKLSTKALERASNISKPRAGTPHDWEDYENYLEELRKKNK</sequence>